<keyword evidence="1" id="KW-0677">Repeat</keyword>
<dbReference type="STRING" id="418985.A0A1V9XTW2"/>
<protein>
    <submittedName>
        <fullName evidence="4">Filamin-A-like</fullName>
    </submittedName>
</protein>
<evidence type="ECO:0000256" key="2">
    <source>
        <dbReference type="ARBA" id="ARBA00023203"/>
    </source>
</evidence>
<dbReference type="GO" id="GO:0051015">
    <property type="term" value="F:actin filament binding"/>
    <property type="evidence" value="ECO:0007669"/>
    <property type="project" value="InterPro"/>
</dbReference>
<dbReference type="GO" id="GO:0030036">
    <property type="term" value="P:actin cytoskeleton organization"/>
    <property type="evidence" value="ECO:0007669"/>
    <property type="project" value="InterPro"/>
</dbReference>
<evidence type="ECO:0000256" key="1">
    <source>
        <dbReference type="ARBA" id="ARBA00022737"/>
    </source>
</evidence>
<dbReference type="InterPro" id="IPR001589">
    <property type="entry name" value="Actinin_actin-bd_CS"/>
</dbReference>
<organism evidence="4 5">
    <name type="scientific">Tropilaelaps mercedesae</name>
    <dbReference type="NCBI Taxonomy" id="418985"/>
    <lineage>
        <taxon>Eukaryota</taxon>
        <taxon>Metazoa</taxon>
        <taxon>Ecdysozoa</taxon>
        <taxon>Arthropoda</taxon>
        <taxon>Chelicerata</taxon>
        <taxon>Arachnida</taxon>
        <taxon>Acari</taxon>
        <taxon>Parasitiformes</taxon>
        <taxon>Mesostigmata</taxon>
        <taxon>Gamasina</taxon>
        <taxon>Dermanyssoidea</taxon>
        <taxon>Laelapidae</taxon>
        <taxon>Tropilaelaps</taxon>
    </lineage>
</organism>
<dbReference type="Pfam" id="PF00307">
    <property type="entry name" value="CH"/>
    <property type="match status" value="1"/>
</dbReference>
<dbReference type="OrthoDB" id="18740at2759"/>
<evidence type="ECO:0000313" key="5">
    <source>
        <dbReference type="Proteomes" id="UP000192247"/>
    </source>
</evidence>
<keyword evidence="5" id="KW-1185">Reference proteome</keyword>
<reference evidence="4 5" key="1">
    <citation type="journal article" date="2017" name="Gigascience">
        <title>Draft genome of the honey bee ectoparasitic mite, Tropilaelaps mercedesae, is shaped by the parasitic life history.</title>
        <authorList>
            <person name="Dong X."/>
            <person name="Armstrong S.D."/>
            <person name="Xia D."/>
            <person name="Makepeace B.L."/>
            <person name="Darby A.C."/>
            <person name="Kadowaki T."/>
        </authorList>
    </citation>
    <scope>NUCLEOTIDE SEQUENCE [LARGE SCALE GENOMIC DNA]</scope>
    <source>
        <strain evidence="4">Wuxi-XJTLU</strain>
    </source>
</reference>
<dbReference type="InterPro" id="IPR044801">
    <property type="entry name" value="Filamin"/>
</dbReference>
<dbReference type="PANTHER" id="PTHR38537:SF16">
    <property type="entry name" value="CALPONIN-HOMOLOGY (CH) DOMAIN-CONTAINING PROTEIN"/>
    <property type="match status" value="1"/>
</dbReference>
<dbReference type="InterPro" id="IPR036872">
    <property type="entry name" value="CH_dom_sf"/>
</dbReference>
<dbReference type="Gene3D" id="1.10.418.10">
    <property type="entry name" value="Calponin-like domain"/>
    <property type="match status" value="1"/>
</dbReference>
<dbReference type="InParanoid" id="A0A1V9XTW2"/>
<gene>
    <name evidence="4" type="ORF">BIW11_00521</name>
</gene>
<evidence type="ECO:0000259" key="3">
    <source>
        <dbReference type="PROSITE" id="PS50021"/>
    </source>
</evidence>
<proteinExistence type="predicted"/>
<dbReference type="AlphaFoldDB" id="A0A1V9XTW2"/>
<dbReference type="PROSITE" id="PS50021">
    <property type="entry name" value="CH"/>
    <property type="match status" value="1"/>
</dbReference>
<dbReference type="InterPro" id="IPR001715">
    <property type="entry name" value="CH_dom"/>
</dbReference>
<evidence type="ECO:0000313" key="4">
    <source>
        <dbReference type="EMBL" id="OQR76915.1"/>
    </source>
</evidence>
<accession>A0A1V9XTW2</accession>
<dbReference type="PANTHER" id="PTHR38537">
    <property type="entry name" value="JITTERBUG, ISOFORM N"/>
    <property type="match status" value="1"/>
</dbReference>
<name>A0A1V9XTW2_9ACAR</name>
<comment type="caution">
    <text evidence="4">The sequence shown here is derived from an EMBL/GenBank/DDBJ whole genome shotgun (WGS) entry which is preliminary data.</text>
</comment>
<dbReference type="PROSITE" id="PS00019">
    <property type="entry name" value="ACTININ_1"/>
    <property type="match status" value="1"/>
</dbReference>
<dbReference type="EMBL" id="MNPL01004173">
    <property type="protein sequence ID" value="OQR76915.1"/>
    <property type="molecule type" value="Genomic_DNA"/>
</dbReference>
<keyword evidence="2" id="KW-0009">Actin-binding</keyword>
<feature type="domain" description="Calponin-homology (CH)" evidence="3">
    <location>
        <begin position="21"/>
        <end position="124"/>
    </location>
</feature>
<dbReference type="Proteomes" id="UP000192247">
    <property type="component" value="Unassembled WGS sequence"/>
</dbReference>
<sequence>METPSISEGRTHPPPSAKWVDIQQKTFTNWVNEQLRPTGEQVHDLRIDFCDGLKLISLVEVLQNKAGGPGPSRRLRRIRSPVNQHQCLENVQVALNAIAADNIKLVNIGSQTRHWRFDFEEVFE</sequence>
<dbReference type="SUPFAM" id="SSF47576">
    <property type="entry name" value="Calponin-homology domain, CH-domain"/>
    <property type="match status" value="1"/>
</dbReference>